<dbReference type="GO" id="GO:0006412">
    <property type="term" value="P:translation"/>
    <property type="evidence" value="ECO:0007669"/>
    <property type="project" value="InterPro"/>
</dbReference>
<dbReference type="InterPro" id="IPR038551">
    <property type="entry name" value="Ribosomal_eS26_sf"/>
</dbReference>
<keyword evidence="2 4" id="KW-0689">Ribosomal protein</keyword>
<evidence type="ECO:0000256" key="4">
    <source>
        <dbReference type="RuleBase" id="RU363128"/>
    </source>
</evidence>
<dbReference type="PANTHER" id="PTHR12538:SF0">
    <property type="entry name" value="40S RIBOSOMAL PROTEIN S26"/>
    <property type="match status" value="1"/>
</dbReference>
<comment type="similarity">
    <text evidence="1 4">Belongs to the eukaryotic ribosomal protein eS26 family.</text>
</comment>
<comment type="caution">
    <text evidence="5">The sequence shown here is derived from an EMBL/GenBank/DDBJ whole genome shotgun (WGS) entry which is preliminary data.</text>
</comment>
<dbReference type="InterPro" id="IPR000892">
    <property type="entry name" value="Ribosomal_eS26"/>
</dbReference>
<keyword evidence="6" id="KW-1185">Reference proteome</keyword>
<accession>A0A811Y5T9</accession>
<organism evidence="5 6">
    <name type="scientific">Nyctereutes procyonoides</name>
    <name type="common">Raccoon dog</name>
    <name type="synonym">Canis procyonoides</name>
    <dbReference type="NCBI Taxonomy" id="34880"/>
    <lineage>
        <taxon>Eukaryota</taxon>
        <taxon>Metazoa</taxon>
        <taxon>Chordata</taxon>
        <taxon>Craniata</taxon>
        <taxon>Vertebrata</taxon>
        <taxon>Euteleostomi</taxon>
        <taxon>Mammalia</taxon>
        <taxon>Eutheria</taxon>
        <taxon>Laurasiatheria</taxon>
        <taxon>Carnivora</taxon>
        <taxon>Caniformia</taxon>
        <taxon>Canidae</taxon>
        <taxon>Nyctereutes</taxon>
    </lineage>
</organism>
<dbReference type="PROSITE" id="PS51257">
    <property type="entry name" value="PROKAR_LIPOPROTEIN"/>
    <property type="match status" value="1"/>
</dbReference>
<dbReference type="Pfam" id="PF01283">
    <property type="entry name" value="Ribosomal_S26e"/>
    <property type="match status" value="1"/>
</dbReference>
<gene>
    <name evidence="5" type="ORF">NYPRO_LOCUS5744</name>
</gene>
<dbReference type="Proteomes" id="UP000645828">
    <property type="component" value="Unassembled WGS sequence"/>
</dbReference>
<evidence type="ECO:0000313" key="6">
    <source>
        <dbReference type="Proteomes" id="UP000645828"/>
    </source>
</evidence>
<keyword evidence="3 4" id="KW-0687">Ribonucleoprotein</keyword>
<dbReference type="PANTHER" id="PTHR12538">
    <property type="entry name" value="40S RIBOSOMAL PROTEIN S26"/>
    <property type="match status" value="1"/>
</dbReference>
<reference evidence="5" key="1">
    <citation type="submission" date="2020-12" db="EMBL/GenBank/DDBJ databases">
        <authorList>
            <consortium name="Molecular Ecology Group"/>
        </authorList>
    </citation>
    <scope>NUCLEOTIDE SEQUENCE</scope>
    <source>
        <strain evidence="5">TBG_1078</strain>
    </source>
</reference>
<dbReference type="EMBL" id="CAJHUB010000670">
    <property type="protein sequence ID" value="CAD7672950.1"/>
    <property type="molecule type" value="Genomic_DNA"/>
</dbReference>
<dbReference type="Gene3D" id="3.30.1740.20">
    <property type="entry name" value="Ribosomal protein S26e"/>
    <property type="match status" value="1"/>
</dbReference>
<sequence>MMTKKRRNNGHVKKGRSCVWPVCYTSCACCVPKDKAIKKKFVIGNVEVTIVRDISEASVCVIHSKEVRNHSHEAQKEGTPPSRFRPVVLILSSAHLSARHPFTPTPRPPPLPSPLVRFPELGVFMFCLPF</sequence>
<dbReference type="AlphaFoldDB" id="A0A811Y5T9"/>
<evidence type="ECO:0000256" key="3">
    <source>
        <dbReference type="ARBA" id="ARBA00023274"/>
    </source>
</evidence>
<dbReference type="GO" id="GO:0003729">
    <property type="term" value="F:mRNA binding"/>
    <property type="evidence" value="ECO:0007669"/>
    <property type="project" value="TreeGrafter"/>
</dbReference>
<dbReference type="GO" id="GO:0003735">
    <property type="term" value="F:structural constituent of ribosome"/>
    <property type="evidence" value="ECO:0007669"/>
    <property type="project" value="InterPro"/>
</dbReference>
<evidence type="ECO:0000313" key="5">
    <source>
        <dbReference type="EMBL" id="CAD7672950.1"/>
    </source>
</evidence>
<evidence type="ECO:0000256" key="2">
    <source>
        <dbReference type="ARBA" id="ARBA00022980"/>
    </source>
</evidence>
<proteinExistence type="inferred from homology"/>
<name>A0A811Y5T9_NYCPR</name>
<evidence type="ECO:0000256" key="1">
    <source>
        <dbReference type="ARBA" id="ARBA00008596"/>
    </source>
</evidence>
<protein>
    <recommendedName>
        <fullName evidence="4">40S ribosomal protein S26</fullName>
    </recommendedName>
</protein>
<dbReference type="GO" id="GO:0022627">
    <property type="term" value="C:cytosolic small ribosomal subunit"/>
    <property type="evidence" value="ECO:0007669"/>
    <property type="project" value="TreeGrafter"/>
</dbReference>